<dbReference type="Proteomes" id="UP001431634">
    <property type="component" value="Unassembled WGS sequence"/>
</dbReference>
<proteinExistence type="predicted"/>
<organism evidence="2 3">
    <name type="scientific">Commensalibacter oyaizuii</name>
    <dbReference type="NCBI Taxonomy" id="3043873"/>
    <lineage>
        <taxon>Bacteria</taxon>
        <taxon>Pseudomonadati</taxon>
        <taxon>Pseudomonadota</taxon>
        <taxon>Alphaproteobacteria</taxon>
        <taxon>Acetobacterales</taxon>
        <taxon>Acetobacteraceae</taxon>
    </lineage>
</organism>
<comment type="caution">
    <text evidence="2">The sequence shown here is derived from an EMBL/GenBank/DDBJ whole genome shotgun (WGS) entry which is preliminary data.</text>
</comment>
<feature type="chain" id="PRO_5047177359" evidence="1">
    <location>
        <begin position="23"/>
        <end position="639"/>
    </location>
</feature>
<evidence type="ECO:0000313" key="3">
    <source>
        <dbReference type="Proteomes" id="UP001431634"/>
    </source>
</evidence>
<evidence type="ECO:0000256" key="1">
    <source>
        <dbReference type="SAM" id="SignalP"/>
    </source>
</evidence>
<sequence>MKKILCVILLQVSIFSLSTAMGAPNNYYQSQVLMGPVFSIGGTQNNYKSPGQNIDPYINPHSLLLGGQRIEAADGGPETPASKLAAYGSNSSIILRGHPDGLMDLGCLTCTVMTNNSVFNSRAALTGNLTAIENIANDPSFDTVLHYDETSNVEPILTLKGVTYDANHIFLPLGSYLTPEQMARIHPNQYITTNSISLDVKQKDIRTHDNGLFDHTSAQSLNPHNYYVSTVKSVAEDGSSIVVNGWGIQGGNETGHSWMKGDVPTSVYDTVRSNFKEAVAMIGSPTQTGGRNLYVTYDPIARPDSSIDYVNGDEFNMHYNGGQSNEATMRGIVIAFDCGGAAFDGKGKCYHPTYDSVGLLINGNNLPNGIINTIPSWGNEYKGWNFYIPGSAAPERSGGRHTSFESFTPTLDANNQLITRSWVQRNDTNISEKETWKNYQVDLGLVVNGTRWNSEANSGVQMGYISFNYSLDNVGGVCLIGNNTTSSDTNVPGLCIRANGEVYSASTFHLANNSIIMGHSERGNNKIGAILQPNTDGDWYVGTQVAGGANIRGINGIYAKNINAPISKITYLQDVALIRAQTTTQTFNMIKASVHFPSDHVFCGDCLNKGQAVGQGTGRWIFMDTAKTWRSDDGAIAVN</sequence>
<dbReference type="RefSeq" id="WP_281447605.1">
    <property type="nucleotide sequence ID" value="NZ_JASBAO010000001.1"/>
</dbReference>
<dbReference type="EMBL" id="JASBAO010000001">
    <property type="protein sequence ID" value="MDI2090467.1"/>
    <property type="molecule type" value="Genomic_DNA"/>
</dbReference>
<accession>A0ABT6Q022</accession>
<reference evidence="2" key="1">
    <citation type="submission" date="2023-05" db="EMBL/GenBank/DDBJ databases">
        <title>Whole genome sequence of Commensalibacter sp.</title>
        <authorList>
            <person name="Charoenyingcharoen P."/>
            <person name="Yukphan P."/>
        </authorList>
    </citation>
    <scope>NUCLEOTIDE SEQUENCE</scope>
    <source>
        <strain evidence="2">TBRC 16381</strain>
    </source>
</reference>
<keyword evidence="3" id="KW-1185">Reference proteome</keyword>
<feature type="signal peptide" evidence="1">
    <location>
        <begin position="1"/>
        <end position="22"/>
    </location>
</feature>
<name>A0ABT6Q022_9PROT</name>
<gene>
    <name evidence="2" type="ORF">QJV27_03575</name>
</gene>
<keyword evidence="1" id="KW-0732">Signal</keyword>
<protein>
    <submittedName>
        <fullName evidence="2">Uncharacterized protein</fullName>
    </submittedName>
</protein>
<evidence type="ECO:0000313" key="2">
    <source>
        <dbReference type="EMBL" id="MDI2090467.1"/>
    </source>
</evidence>